<evidence type="ECO:0008006" key="4">
    <source>
        <dbReference type="Google" id="ProtNLM"/>
    </source>
</evidence>
<keyword evidence="1" id="KW-0479">Metal-binding</keyword>
<comment type="caution">
    <text evidence="2">The sequence shown here is derived from an EMBL/GenBank/DDBJ whole genome shotgun (WGS) entry which is preliminary data.</text>
</comment>
<feature type="binding site" evidence="1">
    <location>
        <position position="272"/>
    </location>
    <ligand>
        <name>Mg(2+)</name>
        <dbReference type="ChEBI" id="CHEBI:18420"/>
        <label>1</label>
    </ligand>
</feature>
<evidence type="ECO:0000313" key="2">
    <source>
        <dbReference type="EMBL" id="PQO36080.1"/>
    </source>
</evidence>
<accession>A0A2S8FVL0</accession>
<feature type="binding site" evidence="1">
    <location>
        <position position="274"/>
    </location>
    <ligand>
        <name>Mg(2+)</name>
        <dbReference type="ChEBI" id="CHEBI:18420"/>
        <label>1</label>
    </ligand>
</feature>
<proteinExistence type="predicted"/>
<keyword evidence="1" id="KW-0460">Magnesium</keyword>
<dbReference type="Pfam" id="PF03747">
    <property type="entry name" value="ADP_ribosyl_GH"/>
    <property type="match status" value="1"/>
</dbReference>
<dbReference type="Proteomes" id="UP000238322">
    <property type="component" value="Unassembled WGS sequence"/>
</dbReference>
<dbReference type="PANTHER" id="PTHR16222:SF12">
    <property type="entry name" value="ADP-RIBOSYLGLYCOHYDROLASE-RELATED"/>
    <property type="match status" value="1"/>
</dbReference>
<gene>
    <name evidence="2" type="ORF">C5Y83_09155</name>
</gene>
<dbReference type="Gene3D" id="1.10.4080.10">
    <property type="entry name" value="ADP-ribosylation/Crystallin J1"/>
    <property type="match status" value="1"/>
</dbReference>
<dbReference type="RefSeq" id="WP_105329369.1">
    <property type="nucleotide sequence ID" value="NZ_PUHY01000006.1"/>
</dbReference>
<evidence type="ECO:0000313" key="3">
    <source>
        <dbReference type="Proteomes" id="UP000238322"/>
    </source>
</evidence>
<dbReference type="AlphaFoldDB" id="A0A2S8FVL0"/>
<dbReference type="InterPro" id="IPR050792">
    <property type="entry name" value="ADP-ribosylglycohydrolase"/>
</dbReference>
<feature type="binding site" evidence="1">
    <location>
        <position position="275"/>
    </location>
    <ligand>
        <name>Mg(2+)</name>
        <dbReference type="ChEBI" id="CHEBI:18420"/>
        <label>1</label>
    </ligand>
</feature>
<dbReference type="PANTHER" id="PTHR16222">
    <property type="entry name" value="ADP-RIBOSYLGLYCOHYDROLASE"/>
    <property type="match status" value="1"/>
</dbReference>
<protein>
    <recommendedName>
        <fullName evidence="4">ADP-ribosylglycohydrolase family protein</fullName>
    </recommendedName>
</protein>
<dbReference type="EMBL" id="PUHY01000006">
    <property type="protein sequence ID" value="PQO36080.1"/>
    <property type="molecule type" value="Genomic_DNA"/>
</dbReference>
<dbReference type="SUPFAM" id="SSF101478">
    <property type="entry name" value="ADP-ribosylglycohydrolase"/>
    <property type="match status" value="1"/>
</dbReference>
<feature type="binding site" evidence="1">
    <location>
        <position position="55"/>
    </location>
    <ligand>
        <name>Mg(2+)</name>
        <dbReference type="ChEBI" id="CHEBI:18420"/>
        <label>1</label>
    </ligand>
</feature>
<dbReference type="InterPro" id="IPR036705">
    <property type="entry name" value="Ribosyl_crysJ1_sf"/>
</dbReference>
<dbReference type="OrthoDB" id="9798107at2"/>
<dbReference type="GO" id="GO:0046872">
    <property type="term" value="F:metal ion binding"/>
    <property type="evidence" value="ECO:0007669"/>
    <property type="project" value="UniProtKB-KW"/>
</dbReference>
<feature type="binding site" evidence="1">
    <location>
        <position position="56"/>
    </location>
    <ligand>
        <name>Mg(2+)</name>
        <dbReference type="ChEBI" id="CHEBI:18420"/>
        <label>1</label>
    </ligand>
</feature>
<reference evidence="2 3" key="1">
    <citation type="submission" date="2018-02" db="EMBL/GenBank/DDBJ databases">
        <title>Comparative genomes isolates from brazilian mangrove.</title>
        <authorList>
            <person name="Araujo J.E."/>
            <person name="Taketani R.G."/>
            <person name="Silva M.C.P."/>
            <person name="Loureco M.V."/>
            <person name="Andreote F.D."/>
        </authorList>
    </citation>
    <scope>NUCLEOTIDE SEQUENCE [LARGE SCALE GENOMIC DNA]</scope>
    <source>
        <strain evidence="2 3">Hex-1 MGV</strain>
    </source>
</reference>
<dbReference type="InterPro" id="IPR005502">
    <property type="entry name" value="Ribosyl_crysJ1"/>
</dbReference>
<sequence length="322" mass="34424">MPELRSKVTGAVLGCAVGDAMGAPFEGLWGDSIPTRDSLLDDYHLYDGYPSGQFTDDTQLTVATVESIVRLQGIDLYDIATRIAQLWHNHAVIGPGGACTHAAETFLITADWSTMGAPIGQAGNGTAMRTAVLGLWYRDRPEALAEEVADISRLTHQDPRSVAGGVAIAEAARLLSDDQFVFEPTSFCEAISARCWEIEKGFAQQIRDLSLIAESHDAVQQIAFAGQSNPEFDRPIITPYVVPTVLASLYCVIKHPDSWSDAVTTAIRLGGDVDTLGAIIGALSGARLGEEAIPKHLLANVQRSKALRLLAAKYHAAIANSA</sequence>
<organism evidence="2 3">
    <name type="scientific">Blastopirellula marina</name>
    <dbReference type="NCBI Taxonomy" id="124"/>
    <lineage>
        <taxon>Bacteria</taxon>
        <taxon>Pseudomonadati</taxon>
        <taxon>Planctomycetota</taxon>
        <taxon>Planctomycetia</taxon>
        <taxon>Pirellulales</taxon>
        <taxon>Pirellulaceae</taxon>
        <taxon>Blastopirellula</taxon>
    </lineage>
</organism>
<evidence type="ECO:0000256" key="1">
    <source>
        <dbReference type="PIRSR" id="PIRSR605502-1"/>
    </source>
</evidence>
<name>A0A2S8FVL0_9BACT</name>
<comment type="cofactor">
    <cofactor evidence="1">
        <name>Mg(2+)</name>
        <dbReference type="ChEBI" id="CHEBI:18420"/>
    </cofactor>
    <text evidence="1">Binds 2 magnesium ions per subunit.</text>
</comment>
<feature type="binding site" evidence="1">
    <location>
        <position position="57"/>
    </location>
    <ligand>
        <name>Mg(2+)</name>
        <dbReference type="ChEBI" id="CHEBI:18420"/>
        <label>1</label>
    </ligand>
</feature>